<dbReference type="PROSITE" id="PS50991">
    <property type="entry name" value="PYR_CT"/>
    <property type="match status" value="1"/>
</dbReference>
<dbReference type="CDD" id="cd06850">
    <property type="entry name" value="biotinyl_domain"/>
    <property type="match status" value="1"/>
</dbReference>
<feature type="domain" description="Lipoyl-binding" evidence="4">
    <location>
        <begin position="523"/>
        <end position="606"/>
    </location>
</feature>
<dbReference type="GO" id="GO:0006094">
    <property type="term" value="P:gluconeogenesis"/>
    <property type="evidence" value="ECO:0007669"/>
    <property type="project" value="TreeGrafter"/>
</dbReference>
<dbReference type="AlphaFoldDB" id="A0A218P0Z9"/>
<dbReference type="InterPro" id="IPR000089">
    <property type="entry name" value="Biotin_lipoyl"/>
</dbReference>
<dbReference type="FunFam" id="2.40.50.100:FF:000003">
    <property type="entry name" value="Acetyl-CoA carboxylase biotin carboxyl carrier protein"/>
    <property type="match status" value="1"/>
</dbReference>
<dbReference type="InterPro" id="IPR011053">
    <property type="entry name" value="Single_hybrid_motif"/>
</dbReference>
<name>A0A218P0Z9_THECE</name>
<feature type="compositionally biased region" description="Low complexity" evidence="3">
    <location>
        <begin position="494"/>
        <end position="534"/>
    </location>
</feature>
<dbReference type="GO" id="GO:0004736">
    <property type="term" value="F:pyruvate carboxylase activity"/>
    <property type="evidence" value="ECO:0007669"/>
    <property type="project" value="TreeGrafter"/>
</dbReference>
<dbReference type="InterPro" id="IPR055268">
    <property type="entry name" value="PCB-like"/>
</dbReference>
<sequence length="606" mass="67444">MTRVEIIDTTFRDAHQSLIATRLQTEDMLPIAEKMDRIGFYSMEVWGGATFDVCIRYLNEDPWERLRLLREHIRKTKLQMLLRGQNVVGYRHYPDDVVEKFVELAHRNGIDIFRVFDALNDVRNMEVAIRKAKEVGAEVQGAIAYTTGKVFTTEYYLKKVEELLALDVDVITIKDMAGLLTPWKAYELVSEIKENYGVPVDVHTHSTTGMAVATYLKAVEAGADYINTAISPLAFGTAQPGIQTIWHALPEAIGTHLDRELIHEVSRYLKRLLDEKYSGMLSKEALMVNPYVLRYQVPGGMYSNLIAQLKEMRALDKLDEVLNEIPRVREDLGWPPLVTPTSQIVGTQAVLNVLFGRYERITEEVKNYIRGLYGRPPAGINPELKRRVLGEEEPIGVRPGELLEPRLEKCRRELEELGYLEKEEDVLTYCLFPQVAKEFFEARKRGRKGPRVPSGVQRFKLHINGVEFEVGVEGVDLSALKYLPQISSGATVPAQVQASPSAPAPTQTQVAAPGPASTTPITPTTVPATPSAAPGGEGVVTAPMPGKILRILVNEGEKVKTGQGLLVLEAMKMENEIPSPKDGVIKKILVKEGDTVDTGQALVELA</sequence>
<accession>A0A218P0Z9</accession>
<reference evidence="6 7" key="1">
    <citation type="submission" date="2016-03" db="EMBL/GenBank/DDBJ databases">
        <title>Complete genome sequence of Thermococcus celer.</title>
        <authorList>
            <person name="Oger P.M."/>
        </authorList>
    </citation>
    <scope>NUCLEOTIDE SEQUENCE [LARGE SCALE GENOMIC DNA]</scope>
    <source>
        <strain evidence="6 7">Vu 13</strain>
    </source>
</reference>
<dbReference type="Pfam" id="PF00682">
    <property type="entry name" value="HMGL-like"/>
    <property type="match status" value="1"/>
</dbReference>
<dbReference type="GO" id="GO:0005737">
    <property type="term" value="C:cytoplasm"/>
    <property type="evidence" value="ECO:0007669"/>
    <property type="project" value="TreeGrafter"/>
</dbReference>
<dbReference type="SUPFAM" id="SSF51230">
    <property type="entry name" value="Single hybrid motif"/>
    <property type="match status" value="1"/>
</dbReference>
<feature type="region of interest" description="Disordered" evidence="3">
    <location>
        <begin position="494"/>
        <end position="538"/>
    </location>
</feature>
<dbReference type="RefSeq" id="WP_088862570.1">
    <property type="nucleotide sequence ID" value="NZ_CP014854.1"/>
</dbReference>
<proteinExistence type="predicted"/>
<dbReference type="Proteomes" id="UP000197156">
    <property type="component" value="Chromosome"/>
</dbReference>
<dbReference type="PANTHER" id="PTHR43778:SF2">
    <property type="entry name" value="PYRUVATE CARBOXYLASE, MITOCHONDRIAL"/>
    <property type="match status" value="1"/>
</dbReference>
<dbReference type="EMBL" id="CP014854">
    <property type="protein sequence ID" value="ASI98611.1"/>
    <property type="molecule type" value="Genomic_DNA"/>
</dbReference>
<dbReference type="PROSITE" id="PS50968">
    <property type="entry name" value="BIOTINYL_LIPOYL"/>
    <property type="match status" value="1"/>
</dbReference>
<evidence type="ECO:0000313" key="6">
    <source>
        <dbReference type="EMBL" id="ASI98611.1"/>
    </source>
</evidence>
<dbReference type="Pfam" id="PF02436">
    <property type="entry name" value="PYC_OADA"/>
    <property type="match status" value="1"/>
</dbReference>
<keyword evidence="2" id="KW-0092">Biotin</keyword>
<evidence type="ECO:0000256" key="3">
    <source>
        <dbReference type="SAM" id="MobiDB-lite"/>
    </source>
</evidence>
<dbReference type="KEGG" id="tce:A3L02_03025"/>
<evidence type="ECO:0000259" key="5">
    <source>
        <dbReference type="PROSITE" id="PS50991"/>
    </source>
</evidence>
<dbReference type="PANTHER" id="PTHR43778">
    <property type="entry name" value="PYRUVATE CARBOXYLASE"/>
    <property type="match status" value="1"/>
</dbReference>
<keyword evidence="6" id="KW-0670">Pyruvate</keyword>
<evidence type="ECO:0000256" key="2">
    <source>
        <dbReference type="ARBA" id="ARBA00023267"/>
    </source>
</evidence>
<dbReference type="InterPro" id="IPR013785">
    <property type="entry name" value="Aldolase_TIM"/>
</dbReference>
<dbReference type="CDD" id="cd07937">
    <property type="entry name" value="DRE_TIM_PC_TC_5S"/>
    <property type="match status" value="1"/>
</dbReference>
<evidence type="ECO:0000313" key="7">
    <source>
        <dbReference type="Proteomes" id="UP000197156"/>
    </source>
</evidence>
<dbReference type="SUPFAM" id="SSF89000">
    <property type="entry name" value="post-HMGL domain-like"/>
    <property type="match status" value="1"/>
</dbReference>
<dbReference type="Pfam" id="PF00364">
    <property type="entry name" value="Biotin_lipoyl"/>
    <property type="match status" value="1"/>
</dbReference>
<dbReference type="PROSITE" id="PS00188">
    <property type="entry name" value="BIOTIN"/>
    <property type="match status" value="1"/>
</dbReference>
<organism evidence="6 7">
    <name type="scientific">Thermococcus celer Vu 13 = JCM 8558</name>
    <dbReference type="NCBI Taxonomy" id="1293037"/>
    <lineage>
        <taxon>Archaea</taxon>
        <taxon>Methanobacteriati</taxon>
        <taxon>Methanobacteriota</taxon>
        <taxon>Thermococci</taxon>
        <taxon>Thermococcales</taxon>
        <taxon>Thermococcaceae</taxon>
        <taxon>Thermococcus</taxon>
    </lineage>
</organism>
<dbReference type="InterPro" id="IPR003379">
    <property type="entry name" value="Carboxylase_cons_dom"/>
</dbReference>
<evidence type="ECO:0000256" key="1">
    <source>
        <dbReference type="ARBA" id="ARBA00001941"/>
    </source>
</evidence>
<evidence type="ECO:0000259" key="4">
    <source>
        <dbReference type="PROSITE" id="PS50968"/>
    </source>
</evidence>
<gene>
    <name evidence="6" type="ORF">A3L02_03025</name>
</gene>
<dbReference type="Gene3D" id="3.20.20.70">
    <property type="entry name" value="Aldolase class I"/>
    <property type="match status" value="1"/>
</dbReference>
<dbReference type="SUPFAM" id="SSF51569">
    <property type="entry name" value="Aldolase"/>
    <property type="match status" value="1"/>
</dbReference>
<keyword evidence="7" id="KW-1185">Reference proteome</keyword>
<dbReference type="OrthoDB" id="6555at2157"/>
<dbReference type="Gene3D" id="2.40.50.100">
    <property type="match status" value="1"/>
</dbReference>
<protein>
    <submittedName>
        <fullName evidence="6">Pyruvate carboxylase</fullName>
    </submittedName>
</protein>
<dbReference type="InterPro" id="IPR000891">
    <property type="entry name" value="PYR_CT"/>
</dbReference>
<feature type="domain" description="Pyruvate carboxyltransferase" evidence="5">
    <location>
        <begin position="4"/>
        <end position="263"/>
    </location>
</feature>
<comment type="cofactor">
    <cofactor evidence="1">
        <name>Co(2+)</name>
        <dbReference type="ChEBI" id="CHEBI:48828"/>
    </cofactor>
</comment>
<dbReference type="NCBIfam" id="NF006761">
    <property type="entry name" value="PRK09282.1"/>
    <property type="match status" value="1"/>
</dbReference>
<dbReference type="InterPro" id="IPR001882">
    <property type="entry name" value="Biotin_BS"/>
</dbReference>
<dbReference type="GeneID" id="33323695"/>